<evidence type="ECO:0000313" key="2">
    <source>
        <dbReference type="EMBL" id="CAL23094.2"/>
    </source>
</evidence>
<feature type="transmembrane region" description="Helical" evidence="1">
    <location>
        <begin position="51"/>
        <end position="73"/>
    </location>
</feature>
<dbReference type="AlphaFoldDB" id="D2YVH1"/>
<proteinExistence type="predicted"/>
<feature type="transmembrane region" description="Helical" evidence="1">
    <location>
        <begin position="119"/>
        <end position="142"/>
    </location>
</feature>
<keyword evidence="1" id="KW-0472">Membrane</keyword>
<accession>D2YVH1</accession>
<feature type="transmembrane region" description="Helical" evidence="1">
    <location>
        <begin position="85"/>
        <end position="107"/>
    </location>
</feature>
<keyword evidence="2" id="KW-0496">Mitochondrion</keyword>
<sequence length="148" mass="16547">MFVSLSCWSVGFGVIFVFMFCFFLMSSFMYMMVVLLMISVLGFLVLYSMGYVFFSLVLVLIYSGGLILLFMYVMSMMGLQFSGVIGYKFLVLFLLILFGDLMMSKMVGEGFVGGLYMNFGGYILFMGGALGVALFGVLCMLMNKNMVD</sequence>
<protein>
    <submittedName>
        <fullName evidence="2">NADH dehydrogenase subunit 6</fullName>
    </submittedName>
</protein>
<name>D2YVH1_9ASCI</name>
<geneLocation type="mitochondrion" evidence="2"/>
<organism evidence="2">
    <name type="scientific">Microcosmus sulcatus</name>
    <dbReference type="NCBI Taxonomy" id="341086"/>
    <lineage>
        <taxon>Eukaryota</taxon>
        <taxon>Metazoa</taxon>
        <taxon>Chordata</taxon>
        <taxon>Tunicata</taxon>
        <taxon>Ascidiacea</taxon>
        <taxon>Stolidobranchia</taxon>
        <taxon>Pyuridae</taxon>
        <taxon>Microcosmus</taxon>
    </lineage>
</organism>
<feature type="transmembrane region" description="Helical" evidence="1">
    <location>
        <begin position="12"/>
        <end position="45"/>
    </location>
</feature>
<evidence type="ECO:0000256" key="1">
    <source>
        <dbReference type="SAM" id="Phobius"/>
    </source>
</evidence>
<keyword evidence="1" id="KW-0812">Transmembrane</keyword>
<gene>
    <name evidence="2" type="primary">nad6</name>
</gene>
<keyword evidence="1" id="KW-1133">Transmembrane helix</keyword>
<reference evidence="2" key="1">
    <citation type="journal article" date="2009" name="Mol. Biol. Evol.">
        <title>Hyper-variability of ascidian mitochondrial gene order: exposing the myth of deuterostome organelle genome stability.</title>
        <authorList>
            <person name="Gissi C."/>
            <person name="Pesole G."/>
            <person name="Mastrototaro F."/>
            <person name="Iannelli F."/>
            <person name="Guida V."/>
            <person name="Griggio F."/>
        </authorList>
    </citation>
    <scope>NUCLEOTIDE SEQUENCE</scope>
    <source>
        <tissue evidence="2">Muscle</tissue>
    </source>
</reference>
<dbReference type="EMBL" id="AM292321">
    <property type="protein sequence ID" value="CAL23094.2"/>
    <property type="molecule type" value="Genomic_DNA"/>
</dbReference>